<protein>
    <recommendedName>
        <fullName evidence="1">GFO/IDH/MocA-like oxidoreductase domain-containing protein</fullName>
    </recommendedName>
</protein>
<evidence type="ECO:0000313" key="2">
    <source>
        <dbReference type="EMBL" id="SVE16496.1"/>
    </source>
</evidence>
<gene>
    <name evidence="2" type="ORF">METZ01_LOCUS469350</name>
</gene>
<feature type="non-terminal residue" evidence="2">
    <location>
        <position position="1"/>
    </location>
</feature>
<evidence type="ECO:0000259" key="1">
    <source>
        <dbReference type="Pfam" id="PF22725"/>
    </source>
</evidence>
<organism evidence="2">
    <name type="scientific">marine metagenome</name>
    <dbReference type="NCBI Taxonomy" id="408172"/>
    <lineage>
        <taxon>unclassified sequences</taxon>
        <taxon>metagenomes</taxon>
        <taxon>ecological metagenomes</taxon>
    </lineage>
</organism>
<dbReference type="EMBL" id="UINC01198512">
    <property type="protein sequence ID" value="SVE16496.1"/>
    <property type="molecule type" value="Genomic_DNA"/>
</dbReference>
<dbReference type="SUPFAM" id="SSF55347">
    <property type="entry name" value="Glyceraldehyde-3-phosphate dehydrogenase-like, C-terminal domain"/>
    <property type="match status" value="1"/>
</dbReference>
<proteinExistence type="predicted"/>
<accession>A0A383B8K2</accession>
<dbReference type="Gene3D" id="3.30.360.10">
    <property type="entry name" value="Dihydrodipicolinate Reductase, domain 2"/>
    <property type="match status" value="1"/>
</dbReference>
<sequence>ELGGGSLYDQGPYTAAISRLFFGESPSDISCNVVSRDSDTDVDTAFSILAAYDGGRSYVGHFGFDTEYQNRLTIIGPSISITVDRIFSTPPDLQNELDVNRGNERSRIKVKPADSFEHFFAKAIESIRNHSWSTFAEELLSDAQFSENMRSAALSADRSGRF</sequence>
<dbReference type="InterPro" id="IPR055170">
    <property type="entry name" value="GFO_IDH_MocA-like_dom"/>
</dbReference>
<dbReference type="Pfam" id="PF22725">
    <property type="entry name" value="GFO_IDH_MocA_C3"/>
    <property type="match status" value="1"/>
</dbReference>
<feature type="domain" description="GFO/IDH/MocA-like oxidoreductase" evidence="1">
    <location>
        <begin position="2"/>
        <end position="77"/>
    </location>
</feature>
<reference evidence="2" key="1">
    <citation type="submission" date="2018-05" db="EMBL/GenBank/DDBJ databases">
        <authorList>
            <person name="Lanie J.A."/>
            <person name="Ng W.-L."/>
            <person name="Kazmierczak K.M."/>
            <person name="Andrzejewski T.M."/>
            <person name="Davidsen T.M."/>
            <person name="Wayne K.J."/>
            <person name="Tettelin H."/>
            <person name="Glass J.I."/>
            <person name="Rusch D."/>
            <person name="Podicherti R."/>
            <person name="Tsui H.-C.T."/>
            <person name="Winkler M.E."/>
        </authorList>
    </citation>
    <scope>NUCLEOTIDE SEQUENCE</scope>
</reference>
<name>A0A383B8K2_9ZZZZ</name>
<dbReference type="AlphaFoldDB" id="A0A383B8K2"/>